<comment type="caution">
    <text evidence="1">The sequence shown here is derived from an EMBL/GenBank/DDBJ whole genome shotgun (WGS) entry which is preliminary data.</text>
</comment>
<evidence type="ECO:0000313" key="1">
    <source>
        <dbReference type="EMBL" id="MTH79573.1"/>
    </source>
</evidence>
<protein>
    <submittedName>
        <fullName evidence="1">Uncharacterized protein</fullName>
    </submittedName>
</protein>
<dbReference type="Proteomes" id="UP000478183">
    <property type="component" value="Unassembled WGS sequence"/>
</dbReference>
<organism evidence="1 2">
    <name type="scientific">Paracoccus aestuariivivens</name>
    <dbReference type="NCBI Taxonomy" id="1820333"/>
    <lineage>
        <taxon>Bacteria</taxon>
        <taxon>Pseudomonadati</taxon>
        <taxon>Pseudomonadota</taxon>
        <taxon>Alphaproteobacteria</taxon>
        <taxon>Rhodobacterales</taxon>
        <taxon>Paracoccaceae</taxon>
        <taxon>Paracoccus</taxon>
    </lineage>
</organism>
<proteinExistence type="predicted"/>
<dbReference type="EMBL" id="WMIE01000017">
    <property type="protein sequence ID" value="MTH79573.1"/>
    <property type="molecule type" value="Genomic_DNA"/>
</dbReference>
<gene>
    <name evidence="1" type="ORF">GL286_17810</name>
</gene>
<keyword evidence="2" id="KW-1185">Reference proteome</keyword>
<sequence length="136" mass="15054">MQGKDLAKSFRAFRQKGGGHIRGELTRFLAAQYQGGDAKLAALIEKEVQPRTREIWTPNAANFLSRVSGPYLSQIWRELLDLAEDAPSATAFDKLKKSEKAAQLESLFSDATTREALGVTEEQASRIANWLPEGMS</sequence>
<evidence type="ECO:0000313" key="2">
    <source>
        <dbReference type="Proteomes" id="UP000478183"/>
    </source>
</evidence>
<reference evidence="1 2" key="1">
    <citation type="submission" date="2019-11" db="EMBL/GenBank/DDBJ databases">
        <authorList>
            <person name="Dong K."/>
        </authorList>
    </citation>
    <scope>NUCLEOTIDE SEQUENCE [LARGE SCALE GENOMIC DNA]</scope>
    <source>
        <strain evidence="1 2">NBRC 111993</strain>
    </source>
</reference>
<name>A0A6L6JBJ7_9RHOB</name>
<accession>A0A6L6JBJ7</accession>
<dbReference type="AlphaFoldDB" id="A0A6L6JBJ7"/>